<keyword evidence="3 7" id="KW-1133">Transmembrane helix</keyword>
<dbReference type="Proteomes" id="UP001150924">
    <property type="component" value="Unassembled WGS sequence"/>
</dbReference>
<evidence type="ECO:0000256" key="5">
    <source>
        <dbReference type="ARBA" id="ARBA00023157"/>
    </source>
</evidence>
<evidence type="ECO:0000256" key="1">
    <source>
        <dbReference type="ARBA" id="ARBA00004127"/>
    </source>
</evidence>
<dbReference type="InterPro" id="IPR007782">
    <property type="entry name" value="VKG_COase"/>
</dbReference>
<dbReference type="PANTHER" id="PTHR12639">
    <property type="entry name" value="VITAMIN K-DEPENDENT GAMMA-CARBOXYLASE"/>
    <property type="match status" value="1"/>
</dbReference>
<keyword evidence="4 7" id="KW-0472">Membrane</keyword>
<dbReference type="GO" id="GO:0019842">
    <property type="term" value="F:vitamin binding"/>
    <property type="evidence" value="ECO:0007669"/>
    <property type="project" value="TreeGrafter"/>
</dbReference>
<evidence type="ECO:0000256" key="3">
    <source>
        <dbReference type="ARBA" id="ARBA00022989"/>
    </source>
</evidence>
<reference evidence="9" key="1">
    <citation type="submission" date="2022-11" db="EMBL/GenBank/DDBJ databases">
        <title>Minimal conservation of predation-associated metabolite biosynthetic gene clusters underscores biosynthetic potential of Myxococcota including descriptions for ten novel species: Archangium lansinium sp. nov., Myxococcus landrumus sp. nov., Nannocystis bai.</title>
        <authorList>
            <person name="Ahearne A."/>
            <person name="Stevens C."/>
            <person name="Phillips K."/>
        </authorList>
    </citation>
    <scope>NUCLEOTIDE SEQUENCE</scope>
    <source>
        <strain evidence="9">Na p29</strain>
    </source>
</reference>
<dbReference type="InterPro" id="IPR053934">
    <property type="entry name" value="HTTM_dom"/>
</dbReference>
<evidence type="ECO:0000256" key="4">
    <source>
        <dbReference type="ARBA" id="ARBA00023136"/>
    </source>
</evidence>
<protein>
    <submittedName>
        <fullName evidence="9">HTTM domain-containing protein</fullName>
    </submittedName>
</protein>
<feature type="transmembrane region" description="Helical" evidence="7">
    <location>
        <begin position="212"/>
        <end position="233"/>
    </location>
</feature>
<dbReference type="SMART" id="SM00752">
    <property type="entry name" value="HTTM"/>
    <property type="match status" value="1"/>
</dbReference>
<dbReference type="RefSeq" id="WP_267776310.1">
    <property type="nucleotide sequence ID" value="NZ_JAPNKE010000002.1"/>
</dbReference>
<evidence type="ECO:0000259" key="8">
    <source>
        <dbReference type="SMART" id="SM00752"/>
    </source>
</evidence>
<accession>A0A9X3EZ56</accession>
<comment type="caution">
    <text evidence="9">The sequence shown here is derived from an EMBL/GenBank/DDBJ whole genome shotgun (WGS) entry which is preliminary data.</text>
</comment>
<feature type="domain" description="HTTM-like" evidence="8">
    <location>
        <begin position="20"/>
        <end position="277"/>
    </location>
</feature>
<keyword evidence="10" id="KW-1185">Reference proteome</keyword>
<dbReference type="InterPro" id="IPR011020">
    <property type="entry name" value="HTTM-like"/>
</dbReference>
<dbReference type="Pfam" id="PF05090">
    <property type="entry name" value="HTTM"/>
    <property type="match status" value="1"/>
</dbReference>
<keyword evidence="2 7" id="KW-0812">Transmembrane</keyword>
<feature type="transmembrane region" description="Helical" evidence="7">
    <location>
        <begin position="78"/>
        <end position="111"/>
    </location>
</feature>
<dbReference type="EMBL" id="JAPNKE010000002">
    <property type="protein sequence ID" value="MCY1012781.1"/>
    <property type="molecule type" value="Genomic_DNA"/>
</dbReference>
<sequence length="460" mass="52104">MPTTAATLDAPRASLARRLFATVDIASLACFRVLFGLLMFIEVWGDLAEIGEFYVAPEFHFTFYGLEWVRPLAGDGMYVVFGVLGLAALCVTIGLCYRLAAAVFFVGISYVFLLEQALYLNHIYLIALISFLMIFVPAHRALAVDAWLRPQLRADSAPAWSLWLVRAQVGIPYFYAGLAKLNPDWLRGEPMRMWLTHGEEPAVAGWLLREWWAPYFFSYGGLVFDLLVVPALLWRRTRALAYVLALCFHLINAAVFSIGIFPWVMIAATTIFFEPDWPRRLRNRVAAFVGAPPSPAPILAGPPARLVRSQEATLAALAIYVGWQLLFPLRHWLYPGDVAWTEEGHKFAWRMKLRAKDGYVRFFATDPELGETWKIDLTGRLRGWQRQEMGGRPEMILQYARFLADDLRARGHAAIEVRVVALVSLNGRTPQPLVDPTVDLARVEPSLWPSPWILHDFVDR</sequence>
<name>A0A9X3EZ56_9BACT</name>
<evidence type="ECO:0000256" key="7">
    <source>
        <dbReference type="SAM" id="Phobius"/>
    </source>
</evidence>
<evidence type="ECO:0000256" key="2">
    <source>
        <dbReference type="ARBA" id="ARBA00022692"/>
    </source>
</evidence>
<feature type="transmembrane region" description="Helical" evidence="7">
    <location>
        <begin position="19"/>
        <end position="41"/>
    </location>
</feature>
<dbReference type="AlphaFoldDB" id="A0A9X3EZ56"/>
<keyword evidence="6" id="KW-0456">Lyase</keyword>
<feature type="transmembrane region" description="Helical" evidence="7">
    <location>
        <begin position="123"/>
        <end position="142"/>
    </location>
</feature>
<comment type="subcellular location">
    <subcellularLocation>
        <location evidence="1">Endomembrane system</location>
        <topology evidence="1">Multi-pass membrane protein</topology>
    </subcellularLocation>
</comment>
<proteinExistence type="predicted"/>
<evidence type="ECO:0000256" key="6">
    <source>
        <dbReference type="ARBA" id="ARBA00023239"/>
    </source>
</evidence>
<evidence type="ECO:0000313" key="9">
    <source>
        <dbReference type="EMBL" id="MCY1012781.1"/>
    </source>
</evidence>
<gene>
    <name evidence="9" type="ORF">OV079_46050</name>
</gene>
<organism evidence="9 10">
    <name type="scientific">Nannocystis pusilla</name>
    <dbReference type="NCBI Taxonomy" id="889268"/>
    <lineage>
        <taxon>Bacteria</taxon>
        <taxon>Pseudomonadati</taxon>
        <taxon>Myxococcota</taxon>
        <taxon>Polyangia</taxon>
        <taxon>Nannocystales</taxon>
        <taxon>Nannocystaceae</taxon>
        <taxon>Nannocystis</taxon>
    </lineage>
</organism>
<dbReference type="Pfam" id="PF22777">
    <property type="entry name" value="VKGC_lumenal_dom"/>
    <property type="match status" value="1"/>
</dbReference>
<keyword evidence="5" id="KW-1015">Disulfide bond</keyword>
<dbReference type="PANTHER" id="PTHR12639:SF7">
    <property type="entry name" value="HTTM DOMAIN-CONTAINING PROTEIN"/>
    <property type="match status" value="1"/>
</dbReference>
<dbReference type="GO" id="GO:0008488">
    <property type="term" value="F:gamma-glutamyl carboxylase activity"/>
    <property type="evidence" value="ECO:0007669"/>
    <property type="project" value="InterPro"/>
</dbReference>
<feature type="transmembrane region" description="Helical" evidence="7">
    <location>
        <begin position="240"/>
        <end position="273"/>
    </location>
</feature>
<evidence type="ECO:0000313" key="10">
    <source>
        <dbReference type="Proteomes" id="UP001150924"/>
    </source>
</evidence>
<dbReference type="GO" id="GO:0012505">
    <property type="term" value="C:endomembrane system"/>
    <property type="evidence" value="ECO:0007669"/>
    <property type="project" value="UniProtKB-SubCell"/>
</dbReference>
<dbReference type="InterPro" id="IPR053935">
    <property type="entry name" value="VKGC_lumenal_dom"/>
</dbReference>